<comment type="caution">
    <text evidence="2">The sequence shown here is derived from an EMBL/GenBank/DDBJ whole genome shotgun (WGS) entry which is preliminary data.</text>
</comment>
<reference evidence="2 3" key="1">
    <citation type="submission" date="2021-06" db="EMBL/GenBank/DDBJ databases">
        <title>Caerostris extrusa draft genome.</title>
        <authorList>
            <person name="Kono N."/>
            <person name="Arakawa K."/>
        </authorList>
    </citation>
    <scope>NUCLEOTIDE SEQUENCE [LARGE SCALE GENOMIC DNA]</scope>
</reference>
<gene>
    <name evidence="2" type="ORF">CEXT_341141</name>
</gene>
<name>A0AAV4QAF4_CAEEX</name>
<protein>
    <submittedName>
        <fullName evidence="2">Uncharacterized protein</fullName>
    </submittedName>
</protein>
<feature type="region of interest" description="Disordered" evidence="1">
    <location>
        <begin position="54"/>
        <end position="75"/>
    </location>
</feature>
<accession>A0AAV4QAF4</accession>
<dbReference type="EMBL" id="BPLR01005911">
    <property type="protein sequence ID" value="GIY05986.1"/>
    <property type="molecule type" value="Genomic_DNA"/>
</dbReference>
<dbReference type="Proteomes" id="UP001054945">
    <property type="component" value="Unassembled WGS sequence"/>
</dbReference>
<evidence type="ECO:0000256" key="1">
    <source>
        <dbReference type="SAM" id="MobiDB-lite"/>
    </source>
</evidence>
<keyword evidence="3" id="KW-1185">Reference proteome</keyword>
<evidence type="ECO:0000313" key="3">
    <source>
        <dbReference type="Proteomes" id="UP001054945"/>
    </source>
</evidence>
<sequence>MRSGAFEALGIFFNQRAPALNWNPGLETAFSSTRSCETLFVARSLLLIKPHITRERRKSSDPPTRVEGSTAAKERKEQKLCLFSLLTDFFPLNPGIFLLRIPSSKADDGKMEWRSNLKGGRVFVCMERERGREKKNAFKIL</sequence>
<organism evidence="2 3">
    <name type="scientific">Caerostris extrusa</name>
    <name type="common">Bark spider</name>
    <name type="synonym">Caerostris bankana</name>
    <dbReference type="NCBI Taxonomy" id="172846"/>
    <lineage>
        <taxon>Eukaryota</taxon>
        <taxon>Metazoa</taxon>
        <taxon>Ecdysozoa</taxon>
        <taxon>Arthropoda</taxon>
        <taxon>Chelicerata</taxon>
        <taxon>Arachnida</taxon>
        <taxon>Araneae</taxon>
        <taxon>Araneomorphae</taxon>
        <taxon>Entelegynae</taxon>
        <taxon>Araneoidea</taxon>
        <taxon>Araneidae</taxon>
        <taxon>Caerostris</taxon>
    </lineage>
</organism>
<dbReference type="AlphaFoldDB" id="A0AAV4QAF4"/>
<proteinExistence type="predicted"/>
<evidence type="ECO:0000313" key="2">
    <source>
        <dbReference type="EMBL" id="GIY05986.1"/>
    </source>
</evidence>